<feature type="domain" description="Virulence-associated protein E-like" evidence="1">
    <location>
        <begin position="133"/>
        <end position="329"/>
    </location>
</feature>
<evidence type="ECO:0000313" key="3">
    <source>
        <dbReference type="EMBL" id="SDN80763.1"/>
    </source>
</evidence>
<dbReference type="InterPro" id="IPR007936">
    <property type="entry name" value="VapE-like_dom"/>
</dbReference>
<organism evidence="3 4">
    <name type="scientific">Prevotella communis</name>
    <dbReference type="NCBI Taxonomy" id="2913614"/>
    <lineage>
        <taxon>Bacteria</taxon>
        <taxon>Pseudomonadati</taxon>
        <taxon>Bacteroidota</taxon>
        <taxon>Bacteroidia</taxon>
        <taxon>Bacteroidales</taxon>
        <taxon>Prevotellaceae</taxon>
        <taxon>Prevotella</taxon>
    </lineage>
</organism>
<name>A0A1H0EEJ0_9BACT</name>
<evidence type="ECO:0000259" key="2">
    <source>
        <dbReference type="Pfam" id="PF12990"/>
    </source>
</evidence>
<evidence type="ECO:0000313" key="4">
    <source>
        <dbReference type="Proteomes" id="UP000199134"/>
    </source>
</evidence>
<gene>
    <name evidence="3" type="ORF">SAMN04487900_103126</name>
</gene>
<sequence>MSKTERRQLTATVYNECSHTRLDEVTEWLNANYVIRVNLLDRSKVSLSPTEDCTFHYEYPVTEDDILIHAFAEEVKIPRSLLKAILASPNHMHSFNPIKDYLESLRGKYKGPSQIDMLCASLHSPKETEESAKRTSHLLRKWLIATAACAMGIRQNDVALGLVGDKAGIGKTSFFEMLVPPCLNEYYQVAQKDERLFSMPNGFTQRFILNFDEFAAIGKHNEELFKMYMSASEIEIKRPGSRYAEKAPRVASCCFTSNKNQRMGGFLSKPDAGLMRRLAVIEVDFIDDCRKRLDVDQLWAEAVMLLDGQYDPQWSQQEYRQFVDENRQYVIETNALRLIRIYYRKPEEGEECQFMTAMEVVLQLKKERKISSAMQQVNEVTVGQALTALGYKYYTRRFPGKTPYHGYDIVPLYEAQGKK</sequence>
<dbReference type="RefSeq" id="WP_091851980.1">
    <property type="nucleotide sequence ID" value="NZ_FNIW01000003.1"/>
</dbReference>
<dbReference type="AlphaFoldDB" id="A0A1H0EEJ0"/>
<dbReference type="Proteomes" id="UP000199134">
    <property type="component" value="Unassembled WGS sequence"/>
</dbReference>
<dbReference type="PANTHER" id="PTHR34985">
    <property type="entry name" value="SLR0554 PROTEIN"/>
    <property type="match status" value="1"/>
</dbReference>
<proteinExistence type="predicted"/>
<dbReference type="Pfam" id="PF12990">
    <property type="entry name" value="DUF3874"/>
    <property type="match status" value="1"/>
</dbReference>
<dbReference type="Pfam" id="PF05272">
    <property type="entry name" value="VapE-like_dom"/>
    <property type="match status" value="1"/>
</dbReference>
<dbReference type="PANTHER" id="PTHR34985:SF1">
    <property type="entry name" value="SLR0554 PROTEIN"/>
    <property type="match status" value="1"/>
</dbReference>
<dbReference type="EMBL" id="FNIW01000003">
    <property type="protein sequence ID" value="SDN80763.1"/>
    <property type="molecule type" value="Genomic_DNA"/>
</dbReference>
<evidence type="ECO:0000259" key="1">
    <source>
        <dbReference type="Pfam" id="PF05272"/>
    </source>
</evidence>
<comment type="caution">
    <text evidence="3">The sequence shown here is derived from an EMBL/GenBank/DDBJ whole genome shotgun (WGS) entry which is preliminary data.</text>
</comment>
<reference evidence="4" key="1">
    <citation type="submission" date="2016-10" db="EMBL/GenBank/DDBJ databases">
        <authorList>
            <person name="de Groot N.N."/>
        </authorList>
    </citation>
    <scope>NUCLEOTIDE SEQUENCE [LARGE SCALE GENOMIC DNA]</scope>
    <source>
        <strain evidence="4">BP1-145</strain>
    </source>
</reference>
<protein>
    <submittedName>
        <fullName evidence="3">Virulence-associated protein E</fullName>
    </submittedName>
</protein>
<accession>A0A1H0EEJ0</accession>
<feature type="domain" description="DUF3874" evidence="2">
    <location>
        <begin position="338"/>
        <end position="392"/>
    </location>
</feature>
<dbReference type="InterPro" id="IPR024450">
    <property type="entry name" value="DUF3874"/>
</dbReference>
<dbReference type="OrthoDB" id="9801888at2"/>